<evidence type="ECO:0000313" key="2">
    <source>
        <dbReference type="EMBL" id="HFG19264.1"/>
    </source>
</evidence>
<dbReference type="PANTHER" id="PTHR42831">
    <property type="entry name" value="FE-S PROTEIN MATURATION AUXILIARY FACTOR YITW"/>
    <property type="match status" value="1"/>
</dbReference>
<proteinExistence type="predicted"/>
<accession>A0A7C3I1Y8</accession>
<dbReference type="Gene3D" id="3.30.300.130">
    <property type="entry name" value="Fe-S cluster assembly (FSCA)"/>
    <property type="match status" value="1"/>
</dbReference>
<dbReference type="InterPro" id="IPR002744">
    <property type="entry name" value="MIP18-like"/>
</dbReference>
<dbReference type="AlphaFoldDB" id="A0A7C3I1Y8"/>
<gene>
    <name evidence="2" type="ORF">ENS82_00890</name>
</gene>
<dbReference type="InterPro" id="IPR052339">
    <property type="entry name" value="Fe-S_Maturation_MIP18"/>
</dbReference>
<dbReference type="Pfam" id="PF01883">
    <property type="entry name" value="FeS_assembly_P"/>
    <property type="match status" value="1"/>
</dbReference>
<dbReference type="EMBL" id="DSWI01000008">
    <property type="protein sequence ID" value="HFG19264.1"/>
    <property type="molecule type" value="Genomic_DNA"/>
</dbReference>
<dbReference type="InterPro" id="IPR034904">
    <property type="entry name" value="FSCA_dom_sf"/>
</dbReference>
<sequence length="125" mass="14059">MNEPEIHRVQIPQEVQEEAPDDEVVASSFEAQAWEALRQVYDPELALDVVNLGLIYELRVEPPQAYVRMTLTTRGCPLHGAIQSGVEAALRALPGIRQVHVELTWDPPWSPARLSAEARLVLGWR</sequence>
<evidence type="ECO:0000259" key="1">
    <source>
        <dbReference type="Pfam" id="PF01883"/>
    </source>
</evidence>
<reference evidence="2" key="1">
    <citation type="journal article" date="2020" name="mSystems">
        <title>Genome- and Community-Level Interaction Insights into Carbon Utilization and Element Cycling Functions of Hydrothermarchaeota in Hydrothermal Sediment.</title>
        <authorList>
            <person name="Zhou Z."/>
            <person name="Liu Y."/>
            <person name="Xu W."/>
            <person name="Pan J."/>
            <person name="Luo Z.H."/>
            <person name="Li M."/>
        </authorList>
    </citation>
    <scope>NUCLEOTIDE SEQUENCE [LARGE SCALE GENOMIC DNA]</scope>
    <source>
        <strain evidence="2">SpSt-524</strain>
    </source>
</reference>
<organism evidence="2">
    <name type="scientific">Meiothermus ruber</name>
    <dbReference type="NCBI Taxonomy" id="277"/>
    <lineage>
        <taxon>Bacteria</taxon>
        <taxon>Thermotogati</taxon>
        <taxon>Deinococcota</taxon>
        <taxon>Deinococci</taxon>
        <taxon>Thermales</taxon>
        <taxon>Thermaceae</taxon>
        <taxon>Meiothermus</taxon>
    </lineage>
</organism>
<comment type="caution">
    <text evidence="2">The sequence shown here is derived from an EMBL/GenBank/DDBJ whole genome shotgun (WGS) entry which is preliminary data.</text>
</comment>
<dbReference type="PANTHER" id="PTHR42831:SF1">
    <property type="entry name" value="FE-S PROTEIN MATURATION AUXILIARY FACTOR YITW"/>
    <property type="match status" value="1"/>
</dbReference>
<feature type="domain" description="MIP18 family-like" evidence="1">
    <location>
        <begin position="30"/>
        <end position="102"/>
    </location>
</feature>
<name>A0A7C3I1Y8_MEIRU</name>
<protein>
    <submittedName>
        <fullName evidence="2">Metal-sulfur cluster assembly factor</fullName>
    </submittedName>
</protein>
<dbReference type="SUPFAM" id="SSF117916">
    <property type="entry name" value="Fe-S cluster assembly (FSCA) domain-like"/>
    <property type="match status" value="1"/>
</dbReference>